<evidence type="ECO:0000313" key="3">
    <source>
        <dbReference type="Proteomes" id="UP000762676"/>
    </source>
</evidence>
<dbReference type="EMBL" id="BMAT01004417">
    <property type="protein sequence ID" value="GFR73137.1"/>
    <property type="molecule type" value="Genomic_DNA"/>
</dbReference>
<evidence type="ECO:0000256" key="1">
    <source>
        <dbReference type="SAM" id="MobiDB-lite"/>
    </source>
</evidence>
<reference evidence="2 3" key="1">
    <citation type="journal article" date="2021" name="Elife">
        <title>Chloroplast acquisition without the gene transfer in kleptoplastic sea slugs, Plakobranchus ocellatus.</title>
        <authorList>
            <person name="Maeda T."/>
            <person name="Takahashi S."/>
            <person name="Yoshida T."/>
            <person name="Shimamura S."/>
            <person name="Takaki Y."/>
            <person name="Nagai Y."/>
            <person name="Toyoda A."/>
            <person name="Suzuki Y."/>
            <person name="Arimoto A."/>
            <person name="Ishii H."/>
            <person name="Satoh N."/>
            <person name="Nishiyama T."/>
            <person name="Hasebe M."/>
            <person name="Maruyama T."/>
            <person name="Minagawa J."/>
            <person name="Obokata J."/>
            <person name="Shigenobu S."/>
        </authorList>
    </citation>
    <scope>NUCLEOTIDE SEQUENCE [LARGE SCALE GENOMIC DNA]</scope>
</reference>
<dbReference type="Proteomes" id="UP000762676">
    <property type="component" value="Unassembled WGS sequence"/>
</dbReference>
<sequence length="128" mass="14303">MTSTSRKNVDLIRDIAESRDEWRTFIAEIRRGAAEAVRIRHTVEQIIRCNGISWPNQVTEGINLDCPDGKHGAESSSSRRLWVLRKLDKPSVASWSSSRHSTTRLSEVEVRGSSPNSTGRSQVPGKGF</sequence>
<protein>
    <submittedName>
        <fullName evidence="2">Uncharacterized protein</fullName>
    </submittedName>
</protein>
<name>A0AAV4FIQ7_9GAST</name>
<proteinExistence type="predicted"/>
<keyword evidence="3" id="KW-1185">Reference proteome</keyword>
<dbReference type="AlphaFoldDB" id="A0AAV4FIQ7"/>
<evidence type="ECO:0000313" key="2">
    <source>
        <dbReference type="EMBL" id="GFR73137.1"/>
    </source>
</evidence>
<feature type="compositionally biased region" description="Polar residues" evidence="1">
    <location>
        <begin position="94"/>
        <end position="105"/>
    </location>
</feature>
<comment type="caution">
    <text evidence="2">The sequence shown here is derived from an EMBL/GenBank/DDBJ whole genome shotgun (WGS) entry which is preliminary data.</text>
</comment>
<accession>A0AAV4FIQ7</accession>
<organism evidence="2 3">
    <name type="scientific">Elysia marginata</name>
    <dbReference type="NCBI Taxonomy" id="1093978"/>
    <lineage>
        <taxon>Eukaryota</taxon>
        <taxon>Metazoa</taxon>
        <taxon>Spiralia</taxon>
        <taxon>Lophotrochozoa</taxon>
        <taxon>Mollusca</taxon>
        <taxon>Gastropoda</taxon>
        <taxon>Heterobranchia</taxon>
        <taxon>Euthyneura</taxon>
        <taxon>Panpulmonata</taxon>
        <taxon>Sacoglossa</taxon>
        <taxon>Placobranchoidea</taxon>
        <taxon>Plakobranchidae</taxon>
        <taxon>Elysia</taxon>
    </lineage>
</organism>
<feature type="region of interest" description="Disordered" evidence="1">
    <location>
        <begin position="94"/>
        <end position="128"/>
    </location>
</feature>
<gene>
    <name evidence="2" type="ORF">ElyMa_002131000</name>
</gene>